<dbReference type="Pfam" id="PF00082">
    <property type="entry name" value="Peptidase_S8"/>
    <property type="match status" value="1"/>
</dbReference>
<dbReference type="CDD" id="cd04848">
    <property type="entry name" value="Peptidases_S8_Autotransporter_serine_protease_like"/>
    <property type="match status" value="1"/>
</dbReference>
<keyword evidence="5 6" id="KW-0720">Serine protease</keyword>
<dbReference type="NCBIfam" id="TIGR01414">
    <property type="entry name" value="autotrans_barl"/>
    <property type="match status" value="1"/>
</dbReference>
<dbReference type="InterPro" id="IPR005546">
    <property type="entry name" value="Autotransporte_beta"/>
</dbReference>
<evidence type="ECO:0000256" key="3">
    <source>
        <dbReference type="ARBA" id="ARBA00022729"/>
    </source>
</evidence>
<evidence type="ECO:0000259" key="8">
    <source>
        <dbReference type="PROSITE" id="PS51208"/>
    </source>
</evidence>
<dbReference type="Pfam" id="PF12951">
    <property type="entry name" value="PATR"/>
    <property type="match status" value="1"/>
</dbReference>
<dbReference type="PROSITE" id="PS51892">
    <property type="entry name" value="SUBTILASE"/>
    <property type="match status" value="1"/>
</dbReference>
<feature type="chain" id="PRO_5046882628" evidence="7">
    <location>
        <begin position="41"/>
        <end position="1017"/>
    </location>
</feature>
<evidence type="ECO:0000256" key="1">
    <source>
        <dbReference type="ARBA" id="ARBA00011073"/>
    </source>
</evidence>
<dbReference type="Gene3D" id="2.40.128.130">
    <property type="entry name" value="Autotransporter beta-domain"/>
    <property type="match status" value="1"/>
</dbReference>
<reference evidence="9 10" key="1">
    <citation type="submission" date="2016-10" db="EMBL/GenBank/DDBJ databases">
        <authorList>
            <person name="Varghese N."/>
            <person name="Submissions S."/>
        </authorList>
    </citation>
    <scope>NUCLEOTIDE SEQUENCE [LARGE SCALE GENOMIC DNA]</scope>
    <source>
        <strain evidence="9 10">BS2773</strain>
    </source>
</reference>
<keyword evidence="2 6" id="KW-0645">Protease</keyword>
<evidence type="ECO:0000313" key="9">
    <source>
        <dbReference type="EMBL" id="SEE30723.1"/>
    </source>
</evidence>
<feature type="active site" description="Charge relay system" evidence="6">
    <location>
        <position position="407"/>
    </location>
</feature>
<evidence type="ECO:0000256" key="5">
    <source>
        <dbReference type="ARBA" id="ARBA00022825"/>
    </source>
</evidence>
<evidence type="ECO:0000313" key="10">
    <source>
        <dbReference type="Proteomes" id="UP000182179"/>
    </source>
</evidence>
<dbReference type="InterPro" id="IPR022398">
    <property type="entry name" value="Peptidase_S8_His-AS"/>
</dbReference>
<dbReference type="PRINTS" id="PR00723">
    <property type="entry name" value="SUBTILISIN"/>
</dbReference>
<gene>
    <name evidence="9" type="ORF">SAMN04515675_4871</name>
</gene>
<dbReference type="Proteomes" id="UP000182179">
    <property type="component" value="Unassembled WGS sequence"/>
</dbReference>
<dbReference type="SUPFAM" id="SSF52743">
    <property type="entry name" value="Subtilisin-like"/>
    <property type="match status" value="1"/>
</dbReference>
<evidence type="ECO:0000256" key="6">
    <source>
        <dbReference type="PROSITE-ProRule" id="PRU01240"/>
    </source>
</evidence>
<evidence type="ECO:0000256" key="2">
    <source>
        <dbReference type="ARBA" id="ARBA00022670"/>
    </source>
</evidence>
<comment type="caution">
    <text evidence="9">The sequence shown here is derived from an EMBL/GenBank/DDBJ whole genome shotgun (WGS) entry which is preliminary data.</text>
</comment>
<feature type="active site" description="Charge relay system" evidence="6">
    <location>
        <position position="177"/>
    </location>
</feature>
<proteinExistence type="inferred from homology"/>
<dbReference type="PROSITE" id="PS00137">
    <property type="entry name" value="SUBTILASE_HIS"/>
    <property type="match status" value="1"/>
</dbReference>
<sequence length="1017" mass="108368">MSPTENTRATAKKAPAQSSFKRNAIALCLLGYLSSMPVEAANYVEQGRLHDAASWRSEEFKNNWGLGAIGADFAYARGLSGAGVQMGVYDSGTDLRHSEFAGKPTIGVLMADTGCMSGTVLEKGCFYTEGDRAAVTLIDSLPPDALASLEELIADGALTREQLDEYFRFVGATYDAHGTHVAGTALANRDGSGVHGVAYAANLSAVRKYGNTYLGGPIAITDILSPPLPTVAAVDAAYAQLHRQNVRVVNNSWGSVFSPANETELDIALSQTETSVYSELKAIADNAIKYGMLQVWSAGNVTTANDSPQAAPNSGLHPSLPRAIAALEPYWLTVVNLNKELTLGDYSKRCGFSKDWCLAAPGTDINSSWVTGSIQTENHYSQDGDVTGFAVTGDKPELGYALSSGSSMAAPHVTGALALLMERFPYLDNPQIRDVLLTTATDLGEPGVDDVYGWGLINLKKAIDGPGQLRVDTSVNMDRPAGGAIVWQGGAWDDWRNDISGPGRLEKTGIGWLRLSGNNSFAGATLKQGVLELDGTNHLKGDVKLDGGVLRLNGSLAVEGDYKQASGSTLMTGLVSQAEPAKLQVSNQASINGGTLYLSAQPNSYPLGQRYSILQAKGALSGEFASIDHREFSPFLSVSQVRQGNDLLVEFGRGQSLVSAAGTANQHAVANAADAPTLPAPLLQRLTALFPEQAPSALDQLSGELHASTQAVLIENSRVLRQAVFDRQRLAQDSRSAGPEALTRGVWVQMPRQSGQLAGDDGTARTSHSSTGLLVGFDHQLDQGTRLGVVAGSGSSEVKAGSRGKATVDTYQLGLHVGHTWDAFGLYGGIAYAQHEIQTKRRVSFPGVENRLAAKYASRTVQTFAEANYKFSHDFWDWQPYLQLANVQQRSDGFNERGGMAALRGKRSKENVNLTTGGVRLNLDLGKAQIGPSWLSVRGGLAYTHASGDLQPAAQVAWDGGRVLNVSGAPLDRLSTRLELGATARLTRDSTLDLSFNRQRGERSRDQSITAQYSLQF</sequence>
<dbReference type="InterPro" id="IPR036709">
    <property type="entry name" value="Autotransporte_beta_dom_sf"/>
</dbReference>
<dbReference type="InterPro" id="IPR034061">
    <property type="entry name" value="Peptidases_S8_Autotransporter"/>
</dbReference>
<dbReference type="SUPFAM" id="SSF103515">
    <property type="entry name" value="Autotransporter"/>
    <property type="match status" value="1"/>
</dbReference>
<feature type="active site" description="Charge relay system" evidence="6">
    <location>
        <position position="90"/>
    </location>
</feature>
<protein>
    <submittedName>
        <fullName evidence="9">Autotransporter beta-domain-containing protein</fullName>
    </submittedName>
</protein>
<dbReference type="InterPro" id="IPR000209">
    <property type="entry name" value="Peptidase_S8/S53_dom"/>
</dbReference>
<accession>A0A1H5HS21</accession>
<dbReference type="PROSITE" id="PS51208">
    <property type="entry name" value="AUTOTRANSPORTER"/>
    <property type="match status" value="1"/>
</dbReference>
<keyword evidence="3 7" id="KW-0732">Signal</keyword>
<dbReference type="InterPro" id="IPR006315">
    <property type="entry name" value="OM_autotransptr_brl_dom"/>
</dbReference>
<evidence type="ECO:0000256" key="7">
    <source>
        <dbReference type="SAM" id="SignalP"/>
    </source>
</evidence>
<dbReference type="SMART" id="SM00869">
    <property type="entry name" value="Autotransporter"/>
    <property type="match status" value="1"/>
</dbReference>
<evidence type="ECO:0000256" key="4">
    <source>
        <dbReference type="ARBA" id="ARBA00022801"/>
    </source>
</evidence>
<feature type="domain" description="Autotransporter" evidence="8">
    <location>
        <begin position="739"/>
        <end position="1017"/>
    </location>
</feature>
<dbReference type="Gene3D" id="3.40.50.200">
    <property type="entry name" value="Peptidase S8/S53 domain"/>
    <property type="match status" value="1"/>
</dbReference>
<dbReference type="InterPro" id="IPR036852">
    <property type="entry name" value="Peptidase_S8/S53_dom_sf"/>
</dbReference>
<comment type="similarity">
    <text evidence="1 6">Belongs to the peptidase S8 family.</text>
</comment>
<dbReference type="InterPro" id="IPR013425">
    <property type="entry name" value="Autotrns_rpt"/>
</dbReference>
<keyword evidence="10" id="KW-1185">Reference proteome</keyword>
<dbReference type="InterPro" id="IPR051048">
    <property type="entry name" value="Peptidase_S8/S53_subtilisin"/>
</dbReference>
<dbReference type="PANTHER" id="PTHR43399">
    <property type="entry name" value="SUBTILISIN-RELATED"/>
    <property type="match status" value="1"/>
</dbReference>
<keyword evidence="4 6" id="KW-0378">Hydrolase</keyword>
<organism evidence="9 10">
    <name type="scientific">Pseudomonas costantinii</name>
    <dbReference type="NCBI Taxonomy" id="168469"/>
    <lineage>
        <taxon>Bacteria</taxon>
        <taxon>Pseudomonadati</taxon>
        <taxon>Pseudomonadota</taxon>
        <taxon>Gammaproteobacteria</taxon>
        <taxon>Pseudomonadales</taxon>
        <taxon>Pseudomonadaceae</taxon>
        <taxon>Pseudomonas</taxon>
    </lineage>
</organism>
<dbReference type="EMBL" id="FNTS01000002">
    <property type="protein sequence ID" value="SEE30723.1"/>
    <property type="molecule type" value="Genomic_DNA"/>
</dbReference>
<dbReference type="InterPro" id="IPR015500">
    <property type="entry name" value="Peptidase_S8_subtilisin-rel"/>
</dbReference>
<dbReference type="Pfam" id="PF03797">
    <property type="entry name" value="Autotransporter"/>
    <property type="match status" value="1"/>
</dbReference>
<name>A0A1H5HS21_9PSED</name>
<dbReference type="PANTHER" id="PTHR43399:SF4">
    <property type="entry name" value="CELL WALL-ASSOCIATED PROTEASE"/>
    <property type="match status" value="1"/>
</dbReference>
<feature type="signal peptide" evidence="7">
    <location>
        <begin position="1"/>
        <end position="40"/>
    </location>
</feature>
<dbReference type="RefSeq" id="WP_083374591.1">
    <property type="nucleotide sequence ID" value="NZ_FNTS01000002.1"/>
</dbReference>